<evidence type="ECO:0000313" key="1">
    <source>
        <dbReference type="EMBL" id="RUO73100.1"/>
    </source>
</evidence>
<dbReference type="InterPro" id="IPR021431">
    <property type="entry name" value="DUF3080"/>
</dbReference>
<dbReference type="EMBL" id="PIQC01000001">
    <property type="protein sequence ID" value="RUO73100.1"/>
    <property type="molecule type" value="Genomic_DNA"/>
</dbReference>
<dbReference type="PROSITE" id="PS51257">
    <property type="entry name" value="PROKAR_LIPOPROTEIN"/>
    <property type="match status" value="1"/>
</dbReference>
<proteinExistence type="predicted"/>
<dbReference type="Proteomes" id="UP000288058">
    <property type="component" value="Unassembled WGS sequence"/>
</dbReference>
<dbReference type="RefSeq" id="WP_126779480.1">
    <property type="nucleotide sequence ID" value="NZ_PIQC01000001.1"/>
</dbReference>
<comment type="caution">
    <text evidence="1">The sequence shown here is derived from an EMBL/GenBank/DDBJ whole genome shotgun (WGS) entry which is preliminary data.</text>
</comment>
<accession>A0A432Z5D8</accession>
<reference evidence="2" key="1">
    <citation type="journal article" date="2018" name="Front. Microbiol.">
        <title>Genome-Based Analysis Reveals the Taxonomy and Diversity of the Family Idiomarinaceae.</title>
        <authorList>
            <person name="Liu Y."/>
            <person name="Lai Q."/>
            <person name="Shao Z."/>
        </authorList>
    </citation>
    <scope>NUCLEOTIDE SEQUENCE [LARGE SCALE GENOMIC DNA]</scope>
    <source>
        <strain evidence="2">R22</strain>
    </source>
</reference>
<evidence type="ECO:0000313" key="2">
    <source>
        <dbReference type="Proteomes" id="UP000288058"/>
    </source>
</evidence>
<dbReference type="OrthoDB" id="5760979at2"/>
<dbReference type="AlphaFoldDB" id="A0A432Z5D8"/>
<sequence>MKRSVLIFRSFGYALVVIGLSACSDDPGLTEYADKLHNQVHSTLNLPTQTIQAPKPQLQYPAKRDLTQNIERTSMGLLDSLQLNHCQLGQLIAENNSSLGRLKDGFSRYHADLTIIQALKKCIEHPESANVKDKLKEALEHKESQLKHSLANAFARDDGLRKALSVGNNSLPKIHVTEYNYAVNALERFTRILERWSYTQKVDDPAELIKMLGRLERSNYLPDLYRTMLDYSYKLEKMTERLPEIPQSVYCQDEQVPDKALELKKTFNTIYIKEMQGDIAEIIEQHQRLLMTLESLEGIAPQPELKAYIAELGTLSKKLTDASVHFVRPWQKFYSVCKFTPGLD</sequence>
<name>A0A432Z5D8_9GAMM</name>
<organism evidence="1 2">
    <name type="scientific">Idiomarina ramblicola</name>
    <dbReference type="NCBI Taxonomy" id="263724"/>
    <lineage>
        <taxon>Bacteria</taxon>
        <taxon>Pseudomonadati</taxon>
        <taxon>Pseudomonadota</taxon>
        <taxon>Gammaproteobacteria</taxon>
        <taxon>Alteromonadales</taxon>
        <taxon>Idiomarinaceae</taxon>
        <taxon>Idiomarina</taxon>
    </lineage>
</organism>
<gene>
    <name evidence="1" type="ORF">CWI78_01270</name>
</gene>
<keyword evidence="2" id="KW-1185">Reference proteome</keyword>
<dbReference type="Pfam" id="PF11279">
    <property type="entry name" value="DUF3080"/>
    <property type="match status" value="1"/>
</dbReference>
<protein>
    <submittedName>
        <fullName evidence="1">DUF3080 domain-containing protein</fullName>
    </submittedName>
</protein>